<evidence type="ECO:0000313" key="2">
    <source>
        <dbReference type="EMBL" id="CCF44817.1"/>
    </source>
</evidence>
<dbReference type="EMBL" id="CACQ02007201">
    <property type="protein sequence ID" value="CCF44817.1"/>
    <property type="molecule type" value="Genomic_DNA"/>
</dbReference>
<accession>H1VX55</accession>
<protein>
    <submittedName>
        <fullName evidence="2">Uncharacterized protein</fullName>
    </submittedName>
</protein>
<sequence>MASQSSQSGSSASNPIDKLQAGPDALRKEAESSAEFEKLQEEAKIRRLQALASCHPPRALGCLC</sequence>
<dbReference type="Proteomes" id="UP000007174">
    <property type="component" value="Unassembled WGS sequence"/>
</dbReference>
<evidence type="ECO:0000313" key="3">
    <source>
        <dbReference type="Proteomes" id="UP000007174"/>
    </source>
</evidence>
<name>H1VX55_COLHI</name>
<proteinExistence type="predicted"/>
<dbReference type="HOGENOM" id="CLU_2867555_0_0_1"/>
<feature type="region of interest" description="Disordered" evidence="1">
    <location>
        <begin position="1"/>
        <end position="33"/>
    </location>
</feature>
<evidence type="ECO:0000256" key="1">
    <source>
        <dbReference type="SAM" id="MobiDB-lite"/>
    </source>
</evidence>
<feature type="compositionally biased region" description="Low complexity" evidence="1">
    <location>
        <begin position="1"/>
        <end position="13"/>
    </location>
</feature>
<gene>
    <name evidence="2" type="ORF">CH063_03434</name>
</gene>
<dbReference type="AlphaFoldDB" id="H1VX55"/>
<organism evidence="2 3">
    <name type="scientific">Colletotrichum higginsianum (strain IMI 349063)</name>
    <name type="common">Crucifer anthracnose fungus</name>
    <dbReference type="NCBI Taxonomy" id="759273"/>
    <lineage>
        <taxon>Eukaryota</taxon>
        <taxon>Fungi</taxon>
        <taxon>Dikarya</taxon>
        <taxon>Ascomycota</taxon>
        <taxon>Pezizomycotina</taxon>
        <taxon>Sordariomycetes</taxon>
        <taxon>Hypocreomycetidae</taxon>
        <taxon>Glomerellales</taxon>
        <taxon>Glomerellaceae</taxon>
        <taxon>Colletotrichum</taxon>
        <taxon>Colletotrichum destructivum species complex</taxon>
    </lineage>
</organism>
<reference evidence="3" key="1">
    <citation type="journal article" date="2012" name="Nat. Genet.">
        <title>Lifestyle transitions in plant pathogenic Colletotrichum fungi deciphered by genome and transcriptome analyses.</title>
        <authorList>
            <person name="O'Connell R.J."/>
            <person name="Thon M.R."/>
            <person name="Hacquard S."/>
            <person name="Amyotte S.G."/>
            <person name="Kleemann J."/>
            <person name="Torres M.F."/>
            <person name="Damm U."/>
            <person name="Buiate E.A."/>
            <person name="Epstein L."/>
            <person name="Alkan N."/>
            <person name="Altmueller J."/>
            <person name="Alvarado-Balderrama L."/>
            <person name="Bauser C.A."/>
            <person name="Becker C."/>
            <person name="Birren B.W."/>
            <person name="Chen Z."/>
            <person name="Choi J."/>
            <person name="Crouch J.A."/>
            <person name="Duvick J.P."/>
            <person name="Farman M.A."/>
            <person name="Gan P."/>
            <person name="Heiman D."/>
            <person name="Henrissat B."/>
            <person name="Howard R.J."/>
            <person name="Kabbage M."/>
            <person name="Koch C."/>
            <person name="Kracher B."/>
            <person name="Kubo Y."/>
            <person name="Law A.D."/>
            <person name="Lebrun M.-H."/>
            <person name="Lee Y.-H."/>
            <person name="Miyara I."/>
            <person name="Moore N."/>
            <person name="Neumann U."/>
            <person name="Nordstroem K."/>
            <person name="Panaccione D.G."/>
            <person name="Panstruga R."/>
            <person name="Place M."/>
            <person name="Proctor R.H."/>
            <person name="Prusky D."/>
            <person name="Rech G."/>
            <person name="Reinhardt R."/>
            <person name="Rollins J.A."/>
            <person name="Rounsley S."/>
            <person name="Schardl C.L."/>
            <person name="Schwartz D.C."/>
            <person name="Shenoy N."/>
            <person name="Shirasu K."/>
            <person name="Sikhakolli U.R."/>
            <person name="Stueber K."/>
            <person name="Sukno S.A."/>
            <person name="Sweigard J.A."/>
            <person name="Takano Y."/>
            <person name="Takahara H."/>
            <person name="Trail F."/>
            <person name="van der Does H.C."/>
            <person name="Voll L.M."/>
            <person name="Will I."/>
            <person name="Young S."/>
            <person name="Zeng Q."/>
            <person name="Zhang J."/>
            <person name="Zhou S."/>
            <person name="Dickman M.B."/>
            <person name="Schulze-Lefert P."/>
            <person name="Ver Loren van Themaat E."/>
            <person name="Ma L.-J."/>
            <person name="Vaillancourt L.J."/>
        </authorList>
    </citation>
    <scope>NUCLEOTIDE SEQUENCE [LARGE SCALE GENOMIC DNA]</scope>
    <source>
        <strain evidence="3">IMI 349063</strain>
    </source>
</reference>
<dbReference type="STRING" id="759273.H1VX55"/>